<dbReference type="Proteomes" id="UP000054217">
    <property type="component" value="Unassembled WGS sequence"/>
</dbReference>
<gene>
    <name evidence="2" type="ORF">M404DRAFT_475069</name>
</gene>
<feature type="coiled-coil region" evidence="1">
    <location>
        <begin position="112"/>
        <end position="139"/>
    </location>
</feature>
<sequence>MNTTEYTSSPPTADDDRAASDDICITTAPATDIPSQLTKAQSSAPTLEEVLTQTSTTDTLISSIAGTVEDFAGKDEAFRKELRKRLFQLVLKKYAWWSARLVHECNVHNYDLEREITELQQAEVERDRLHAKLSELFAMVNRAVELSRQF</sequence>
<reference evidence="3" key="2">
    <citation type="submission" date="2015-01" db="EMBL/GenBank/DDBJ databases">
        <title>Evolutionary Origins and Diversification of the Mycorrhizal Mutualists.</title>
        <authorList>
            <consortium name="DOE Joint Genome Institute"/>
            <consortium name="Mycorrhizal Genomics Consortium"/>
            <person name="Kohler A."/>
            <person name="Kuo A."/>
            <person name="Nagy L.G."/>
            <person name="Floudas D."/>
            <person name="Copeland A."/>
            <person name="Barry K.W."/>
            <person name="Cichocki N."/>
            <person name="Veneault-Fourrey C."/>
            <person name="LaButti K."/>
            <person name="Lindquist E.A."/>
            <person name="Lipzen A."/>
            <person name="Lundell T."/>
            <person name="Morin E."/>
            <person name="Murat C."/>
            <person name="Riley R."/>
            <person name="Ohm R."/>
            <person name="Sun H."/>
            <person name="Tunlid A."/>
            <person name="Henrissat B."/>
            <person name="Grigoriev I.V."/>
            <person name="Hibbett D.S."/>
            <person name="Martin F."/>
        </authorList>
    </citation>
    <scope>NUCLEOTIDE SEQUENCE [LARGE SCALE GENOMIC DNA]</scope>
    <source>
        <strain evidence="3">Marx 270</strain>
    </source>
</reference>
<dbReference type="OrthoDB" id="3224400at2759"/>
<keyword evidence="1" id="KW-0175">Coiled coil</keyword>
<organism evidence="2 3">
    <name type="scientific">Pisolithus tinctorius Marx 270</name>
    <dbReference type="NCBI Taxonomy" id="870435"/>
    <lineage>
        <taxon>Eukaryota</taxon>
        <taxon>Fungi</taxon>
        <taxon>Dikarya</taxon>
        <taxon>Basidiomycota</taxon>
        <taxon>Agaricomycotina</taxon>
        <taxon>Agaricomycetes</taxon>
        <taxon>Agaricomycetidae</taxon>
        <taxon>Boletales</taxon>
        <taxon>Sclerodermatineae</taxon>
        <taxon>Pisolithaceae</taxon>
        <taxon>Pisolithus</taxon>
    </lineage>
</organism>
<protein>
    <submittedName>
        <fullName evidence="2">Uncharacterized protein</fullName>
    </submittedName>
</protein>
<dbReference type="EMBL" id="KN831945">
    <property type="protein sequence ID" value="KIO14348.1"/>
    <property type="molecule type" value="Genomic_DNA"/>
</dbReference>
<evidence type="ECO:0000313" key="3">
    <source>
        <dbReference type="Proteomes" id="UP000054217"/>
    </source>
</evidence>
<dbReference type="AlphaFoldDB" id="A0A0C3JYZ6"/>
<evidence type="ECO:0000313" key="2">
    <source>
        <dbReference type="EMBL" id="KIO14348.1"/>
    </source>
</evidence>
<dbReference type="InParanoid" id="A0A0C3JYZ6"/>
<accession>A0A0C3JYZ6</accession>
<dbReference type="HOGENOM" id="CLU_1741328_0_0_1"/>
<name>A0A0C3JYZ6_PISTI</name>
<proteinExistence type="predicted"/>
<keyword evidence="3" id="KW-1185">Reference proteome</keyword>
<evidence type="ECO:0000256" key="1">
    <source>
        <dbReference type="SAM" id="Coils"/>
    </source>
</evidence>
<reference evidence="2 3" key="1">
    <citation type="submission" date="2014-04" db="EMBL/GenBank/DDBJ databases">
        <authorList>
            <consortium name="DOE Joint Genome Institute"/>
            <person name="Kuo A."/>
            <person name="Kohler A."/>
            <person name="Costa M.D."/>
            <person name="Nagy L.G."/>
            <person name="Floudas D."/>
            <person name="Copeland A."/>
            <person name="Barry K.W."/>
            <person name="Cichocki N."/>
            <person name="Veneault-Fourrey C."/>
            <person name="LaButti K."/>
            <person name="Lindquist E.A."/>
            <person name="Lipzen A."/>
            <person name="Lundell T."/>
            <person name="Morin E."/>
            <person name="Murat C."/>
            <person name="Sun H."/>
            <person name="Tunlid A."/>
            <person name="Henrissat B."/>
            <person name="Grigoriev I.V."/>
            <person name="Hibbett D.S."/>
            <person name="Martin F."/>
            <person name="Nordberg H.P."/>
            <person name="Cantor M.N."/>
            <person name="Hua S.X."/>
        </authorList>
    </citation>
    <scope>NUCLEOTIDE SEQUENCE [LARGE SCALE GENOMIC DNA]</scope>
    <source>
        <strain evidence="2 3">Marx 270</strain>
    </source>
</reference>